<sequence length="140" mass="16261">MQLISSSQTTTDQEHTEISVMLLNHLAQKGYMVPKKKVQWVRDEVQYLGYIPREGKRLLHMSRLQAIASLQVPKNQKQSRTFLGITGYTRLWIPMYCLLAKPLYQLTRKDMAWDWTGEHQRAWETLKQSLATASSLALPD</sequence>
<dbReference type="PANTHER" id="PTHR33064:SF37">
    <property type="entry name" value="RIBONUCLEASE H"/>
    <property type="match status" value="1"/>
</dbReference>
<dbReference type="EMBL" id="JAOTOJ010000009">
    <property type="protein sequence ID" value="KAK9395595.1"/>
    <property type="molecule type" value="Genomic_DNA"/>
</dbReference>
<protein>
    <submittedName>
        <fullName evidence="1">Uncharacterized protein</fullName>
    </submittedName>
</protein>
<comment type="caution">
    <text evidence="1">The sequence shown here is derived from an EMBL/GenBank/DDBJ whole genome shotgun (WGS) entry which is preliminary data.</text>
</comment>
<proteinExistence type="predicted"/>
<dbReference type="PANTHER" id="PTHR33064">
    <property type="entry name" value="POL PROTEIN"/>
    <property type="match status" value="1"/>
</dbReference>
<dbReference type="FunFam" id="3.30.70.270:FF:000020">
    <property type="entry name" value="Transposon Tf2-6 polyprotein-like Protein"/>
    <property type="match status" value="1"/>
</dbReference>
<reference evidence="1 2" key="1">
    <citation type="journal article" date="2024" name="Proc. Natl. Acad. Sci. U.S.A.">
        <title>The genetic regulatory architecture and epigenomic basis for age-related changes in rattlesnake venom.</title>
        <authorList>
            <person name="Hogan M.P."/>
            <person name="Holding M.L."/>
            <person name="Nystrom G.S."/>
            <person name="Colston T.J."/>
            <person name="Bartlett D.A."/>
            <person name="Mason A.J."/>
            <person name="Ellsworth S.A."/>
            <person name="Rautsaw R.M."/>
            <person name="Lawrence K.C."/>
            <person name="Strickland J.L."/>
            <person name="He B."/>
            <person name="Fraser P."/>
            <person name="Margres M.J."/>
            <person name="Gilbert D.M."/>
            <person name="Gibbs H.L."/>
            <person name="Parkinson C.L."/>
            <person name="Rokyta D.R."/>
        </authorList>
    </citation>
    <scope>NUCLEOTIDE SEQUENCE [LARGE SCALE GENOMIC DNA]</scope>
    <source>
        <strain evidence="1">DRR0105</strain>
    </source>
</reference>
<accession>A0AAW1B0S1</accession>
<evidence type="ECO:0000313" key="1">
    <source>
        <dbReference type="EMBL" id="KAK9395595.1"/>
    </source>
</evidence>
<gene>
    <name evidence="1" type="ORF">NXF25_018956</name>
</gene>
<dbReference type="InterPro" id="IPR051320">
    <property type="entry name" value="Viral_Replic_Matur_Polypro"/>
</dbReference>
<dbReference type="InterPro" id="IPR043128">
    <property type="entry name" value="Rev_trsase/Diguanyl_cyclase"/>
</dbReference>
<evidence type="ECO:0000313" key="2">
    <source>
        <dbReference type="Proteomes" id="UP001474421"/>
    </source>
</evidence>
<dbReference type="InterPro" id="IPR043502">
    <property type="entry name" value="DNA/RNA_pol_sf"/>
</dbReference>
<keyword evidence="2" id="KW-1185">Reference proteome</keyword>
<dbReference type="SUPFAM" id="SSF56672">
    <property type="entry name" value="DNA/RNA polymerases"/>
    <property type="match status" value="1"/>
</dbReference>
<organism evidence="1 2">
    <name type="scientific">Crotalus adamanteus</name>
    <name type="common">Eastern diamondback rattlesnake</name>
    <dbReference type="NCBI Taxonomy" id="8729"/>
    <lineage>
        <taxon>Eukaryota</taxon>
        <taxon>Metazoa</taxon>
        <taxon>Chordata</taxon>
        <taxon>Craniata</taxon>
        <taxon>Vertebrata</taxon>
        <taxon>Euteleostomi</taxon>
        <taxon>Lepidosauria</taxon>
        <taxon>Squamata</taxon>
        <taxon>Bifurcata</taxon>
        <taxon>Unidentata</taxon>
        <taxon>Episquamata</taxon>
        <taxon>Toxicofera</taxon>
        <taxon>Serpentes</taxon>
        <taxon>Colubroidea</taxon>
        <taxon>Viperidae</taxon>
        <taxon>Crotalinae</taxon>
        <taxon>Crotalus</taxon>
    </lineage>
</organism>
<dbReference type="AlphaFoldDB" id="A0AAW1B0S1"/>
<dbReference type="Gene3D" id="3.30.70.270">
    <property type="match status" value="2"/>
</dbReference>
<dbReference type="Proteomes" id="UP001474421">
    <property type="component" value="Unassembled WGS sequence"/>
</dbReference>
<name>A0AAW1B0S1_CROAD</name>